<evidence type="ECO:0000256" key="2">
    <source>
        <dbReference type="ARBA" id="ARBA00022737"/>
    </source>
</evidence>
<dbReference type="OrthoDB" id="3176202at2759"/>
<evidence type="ECO:0000256" key="7">
    <source>
        <dbReference type="SAM" id="MobiDB-lite"/>
    </source>
</evidence>
<feature type="domain" description="C2H2-type" evidence="8">
    <location>
        <begin position="358"/>
        <end position="385"/>
    </location>
</feature>
<gene>
    <name evidence="10" type="ORF">AMK59_8368</name>
</gene>
<feature type="domain" description="C2H2-type" evidence="8">
    <location>
        <begin position="664"/>
        <end position="691"/>
    </location>
</feature>
<feature type="compositionally biased region" description="Polar residues" evidence="7">
    <location>
        <begin position="460"/>
        <end position="470"/>
    </location>
</feature>
<keyword evidence="4 6" id="KW-0862">Zinc</keyword>
<protein>
    <submittedName>
        <fullName evidence="10">Zinc-finger associated domain containing protein</fullName>
    </submittedName>
</protein>
<feature type="region of interest" description="Disordered" evidence="7">
    <location>
        <begin position="451"/>
        <end position="475"/>
    </location>
</feature>
<dbReference type="SMART" id="SM00355">
    <property type="entry name" value="ZnF_C2H2"/>
    <property type="match status" value="11"/>
</dbReference>
<dbReference type="InterPro" id="IPR013087">
    <property type="entry name" value="Znf_C2H2_type"/>
</dbReference>
<dbReference type="Pfam" id="PF07776">
    <property type="entry name" value="zf-AD"/>
    <property type="match status" value="1"/>
</dbReference>
<name>A0A0T6AYR8_9SCAR</name>
<sequence>MYYLSNFCHLCLENDKHLTDLSEKLPENTTLVSKLSACIFEVEWTTSKPLLICNSCLEKLELAFEFKQTCIKSYSKLREYINILEAQEETDKRSARALIKVLLSKGSVSNDISKRYTDTNGNVDETQVMENQIVTSQPMMVYNPTSFILSNGQQISYQNIFLNFVATSSPSGNQPILMNIAPENNNNVSINSDITLKKLLETSKPVELNCEIDPSLYDVEHFLSPSSPPPVTTSNIQCDACGISYTTYKLLRKHFEDVHDGNLPYVCTFCFTTFLVREHHDKHMKSHLDIYDYGTAQGSVTLDKLTKNLRFRLQGNVVDEYPCANCSVICCSYESLIQHLEETHGEKPKARPKDMKPTMCHICFKDFSTASYLVDHMKLHGFDDGWLVKHLKKPDHRKKPGKSLKGMKIATCDVCYRGFSSKRAVKNHMKLHGQYVDVTERVKVKKEEYVPKKKKKSIVNSTNNDSQSKGTKAENDSFYEKENIEKHQRIDSLKIIQNKEDARNKKKIEENKCLYGKENDDSTVIKENDDSTVIESNNEMKVELTKTNDNEVQCKFCRMTFKKNVDLRRHINIKHVRSVQYKCHLCELDFSEGLRLARHLRTHYSSLCCSECHRIFPSIPEITEHMKNIHLELKTVDCAVCATSFDNIPELTAHIEKHLMEIVFKCHICNKKFEKHQLLSTHVLEHNGMKNCKHCGRYFYSEEEFEAHKNSCSDGKYKCEHCPLSFWKKT</sequence>
<evidence type="ECO:0000256" key="5">
    <source>
        <dbReference type="PROSITE-ProRule" id="PRU00042"/>
    </source>
</evidence>
<dbReference type="PROSITE" id="PS50157">
    <property type="entry name" value="ZINC_FINGER_C2H2_2"/>
    <property type="match status" value="6"/>
</dbReference>
<feature type="binding site" evidence="6">
    <location>
        <position position="53"/>
    </location>
    <ligand>
        <name>Zn(2+)</name>
        <dbReference type="ChEBI" id="CHEBI:29105"/>
    </ligand>
</feature>
<dbReference type="SMART" id="SM00868">
    <property type="entry name" value="zf-AD"/>
    <property type="match status" value="1"/>
</dbReference>
<evidence type="ECO:0000256" key="4">
    <source>
        <dbReference type="ARBA" id="ARBA00022833"/>
    </source>
</evidence>
<dbReference type="PROSITE" id="PS00028">
    <property type="entry name" value="ZINC_FINGER_C2H2_1"/>
    <property type="match status" value="9"/>
</dbReference>
<evidence type="ECO:0000256" key="3">
    <source>
        <dbReference type="ARBA" id="ARBA00022771"/>
    </source>
</evidence>
<feature type="domain" description="C2H2-type" evidence="8">
    <location>
        <begin position="607"/>
        <end position="635"/>
    </location>
</feature>
<dbReference type="InterPro" id="IPR012934">
    <property type="entry name" value="Znf_AD"/>
</dbReference>
<feature type="domain" description="C2H2-type" evidence="8">
    <location>
        <begin position="581"/>
        <end position="603"/>
    </location>
</feature>
<evidence type="ECO:0000256" key="1">
    <source>
        <dbReference type="ARBA" id="ARBA00022723"/>
    </source>
</evidence>
<reference evidence="10 11" key="1">
    <citation type="submission" date="2015-09" db="EMBL/GenBank/DDBJ databases">
        <title>Draft genome of the scarab beetle Oryctes borbonicus.</title>
        <authorList>
            <person name="Meyer J.M."/>
            <person name="Markov G.V."/>
            <person name="Baskaran P."/>
            <person name="Herrmann M."/>
            <person name="Sommer R.J."/>
            <person name="Roedelsperger C."/>
        </authorList>
    </citation>
    <scope>NUCLEOTIDE SEQUENCE [LARGE SCALE GENOMIC DNA]</scope>
    <source>
        <strain evidence="10">OB123</strain>
        <tissue evidence="10">Whole animal</tissue>
    </source>
</reference>
<dbReference type="Proteomes" id="UP000051574">
    <property type="component" value="Unassembled WGS sequence"/>
</dbReference>
<feature type="non-terminal residue" evidence="10">
    <location>
        <position position="730"/>
    </location>
</feature>
<dbReference type="Pfam" id="PF00096">
    <property type="entry name" value="zf-C2H2"/>
    <property type="match status" value="2"/>
</dbReference>
<organism evidence="10 11">
    <name type="scientific">Oryctes borbonicus</name>
    <dbReference type="NCBI Taxonomy" id="1629725"/>
    <lineage>
        <taxon>Eukaryota</taxon>
        <taxon>Metazoa</taxon>
        <taxon>Ecdysozoa</taxon>
        <taxon>Arthropoda</taxon>
        <taxon>Hexapoda</taxon>
        <taxon>Insecta</taxon>
        <taxon>Pterygota</taxon>
        <taxon>Neoptera</taxon>
        <taxon>Endopterygota</taxon>
        <taxon>Coleoptera</taxon>
        <taxon>Polyphaga</taxon>
        <taxon>Scarabaeiformia</taxon>
        <taxon>Scarabaeidae</taxon>
        <taxon>Dynastinae</taxon>
        <taxon>Oryctes</taxon>
    </lineage>
</organism>
<dbReference type="EMBL" id="LJIG01022549">
    <property type="protein sequence ID" value="KRT79989.1"/>
    <property type="molecule type" value="Genomic_DNA"/>
</dbReference>
<evidence type="ECO:0000313" key="10">
    <source>
        <dbReference type="EMBL" id="KRT79989.1"/>
    </source>
</evidence>
<dbReference type="Gene3D" id="3.30.160.60">
    <property type="entry name" value="Classic Zinc Finger"/>
    <property type="match status" value="4"/>
</dbReference>
<comment type="caution">
    <text evidence="10">The sequence shown here is derived from an EMBL/GenBank/DDBJ whole genome shotgun (WGS) entry which is preliminary data.</text>
</comment>
<feature type="binding site" evidence="6">
    <location>
        <position position="11"/>
    </location>
    <ligand>
        <name>Zn(2+)</name>
        <dbReference type="ChEBI" id="CHEBI:29105"/>
    </ligand>
</feature>
<dbReference type="PANTHER" id="PTHR24379:SF121">
    <property type="entry name" value="C2H2-TYPE DOMAIN-CONTAINING PROTEIN"/>
    <property type="match status" value="1"/>
</dbReference>
<dbReference type="GO" id="GO:0008270">
    <property type="term" value="F:zinc ion binding"/>
    <property type="evidence" value="ECO:0007669"/>
    <property type="project" value="UniProtKB-UniRule"/>
</dbReference>
<evidence type="ECO:0000259" key="8">
    <source>
        <dbReference type="PROSITE" id="PS50157"/>
    </source>
</evidence>
<keyword evidence="11" id="KW-1185">Reference proteome</keyword>
<keyword evidence="1 6" id="KW-0479">Metal-binding</keyword>
<evidence type="ECO:0000259" key="9">
    <source>
        <dbReference type="PROSITE" id="PS51915"/>
    </source>
</evidence>
<accession>A0A0T6AYR8</accession>
<evidence type="ECO:0000313" key="11">
    <source>
        <dbReference type="Proteomes" id="UP000051574"/>
    </source>
</evidence>
<feature type="binding site" evidence="6">
    <location>
        <position position="8"/>
    </location>
    <ligand>
        <name>Zn(2+)</name>
        <dbReference type="ChEBI" id="CHEBI:29105"/>
    </ligand>
</feature>
<feature type="binding site" evidence="6">
    <location>
        <position position="56"/>
    </location>
    <ligand>
        <name>Zn(2+)</name>
        <dbReference type="ChEBI" id="CHEBI:29105"/>
    </ligand>
</feature>
<keyword evidence="2" id="KW-0677">Repeat</keyword>
<dbReference type="GO" id="GO:0005634">
    <property type="term" value="C:nucleus"/>
    <property type="evidence" value="ECO:0007669"/>
    <property type="project" value="InterPro"/>
</dbReference>
<dbReference type="SUPFAM" id="SSF57716">
    <property type="entry name" value="Glucocorticoid receptor-like (DNA-binding domain)"/>
    <property type="match status" value="1"/>
</dbReference>
<dbReference type="PANTHER" id="PTHR24379">
    <property type="entry name" value="KRAB AND ZINC FINGER DOMAIN-CONTAINING"/>
    <property type="match status" value="1"/>
</dbReference>
<feature type="domain" description="C2H2-type" evidence="8">
    <location>
        <begin position="236"/>
        <end position="264"/>
    </location>
</feature>
<evidence type="ECO:0000256" key="6">
    <source>
        <dbReference type="PROSITE-ProRule" id="PRU01263"/>
    </source>
</evidence>
<dbReference type="AlphaFoldDB" id="A0A0T6AYR8"/>
<keyword evidence="3 5" id="KW-0863">Zinc-finger</keyword>
<dbReference type="SUPFAM" id="SSF57667">
    <property type="entry name" value="beta-beta-alpha zinc fingers"/>
    <property type="match status" value="4"/>
</dbReference>
<dbReference type="InterPro" id="IPR036236">
    <property type="entry name" value="Znf_C2H2_sf"/>
</dbReference>
<feature type="domain" description="ZAD" evidence="9">
    <location>
        <begin position="6"/>
        <end position="80"/>
    </location>
</feature>
<feature type="domain" description="C2H2-type" evidence="8">
    <location>
        <begin position="410"/>
        <end position="432"/>
    </location>
</feature>
<dbReference type="PROSITE" id="PS51915">
    <property type="entry name" value="ZAD"/>
    <property type="match status" value="1"/>
</dbReference>
<proteinExistence type="predicted"/>